<feature type="compositionally biased region" description="Basic and acidic residues" evidence="11">
    <location>
        <begin position="365"/>
        <end position="376"/>
    </location>
</feature>
<feature type="region of interest" description="Disordered" evidence="11">
    <location>
        <begin position="129"/>
        <end position="150"/>
    </location>
</feature>
<dbReference type="GO" id="GO:1990573">
    <property type="term" value="P:potassium ion import across plasma membrane"/>
    <property type="evidence" value="ECO:0007669"/>
    <property type="project" value="TreeGrafter"/>
</dbReference>
<keyword evidence="8 10" id="KW-0406">Ion transport</keyword>
<evidence type="ECO:0000256" key="1">
    <source>
        <dbReference type="ARBA" id="ARBA00004141"/>
    </source>
</evidence>
<dbReference type="Pfam" id="PF02386">
    <property type="entry name" value="TrkH"/>
    <property type="match status" value="1"/>
</dbReference>
<keyword evidence="9 10" id="KW-0472">Membrane</keyword>
<reference evidence="12" key="2">
    <citation type="submission" date="2023-05" db="EMBL/GenBank/DDBJ databases">
        <authorList>
            <consortium name="Lawrence Berkeley National Laboratory"/>
            <person name="Steindorff A."/>
            <person name="Hensen N."/>
            <person name="Bonometti L."/>
            <person name="Westerberg I."/>
            <person name="Brannstrom I.O."/>
            <person name="Guillou S."/>
            <person name="Cros-Aarteil S."/>
            <person name="Calhoun S."/>
            <person name="Haridas S."/>
            <person name="Kuo A."/>
            <person name="Mondo S."/>
            <person name="Pangilinan J."/>
            <person name="Riley R."/>
            <person name="Labutti K."/>
            <person name="Andreopoulos B."/>
            <person name="Lipzen A."/>
            <person name="Chen C."/>
            <person name="Yanf M."/>
            <person name="Daum C."/>
            <person name="Ng V."/>
            <person name="Clum A."/>
            <person name="Ohm R."/>
            <person name="Martin F."/>
            <person name="Silar P."/>
            <person name="Natvig D."/>
            <person name="Lalanne C."/>
            <person name="Gautier V."/>
            <person name="Ament-Velasquez S.L."/>
            <person name="Kruys A."/>
            <person name="Hutchinson M.I."/>
            <person name="Powell A.J."/>
            <person name="Barry K."/>
            <person name="Miller A.N."/>
            <person name="Grigoriev I.V."/>
            <person name="Debuchy R."/>
            <person name="Gladieux P."/>
            <person name="Thoren M.H."/>
            <person name="Johannesson H."/>
        </authorList>
    </citation>
    <scope>NUCLEOTIDE SEQUENCE</scope>
    <source>
        <strain evidence="12">PSN309</strain>
    </source>
</reference>
<keyword evidence="7 10" id="KW-1133">Transmembrane helix</keyword>
<evidence type="ECO:0000256" key="10">
    <source>
        <dbReference type="PIRNR" id="PIRNR002450"/>
    </source>
</evidence>
<evidence type="ECO:0000256" key="2">
    <source>
        <dbReference type="ARBA" id="ARBA00009137"/>
    </source>
</evidence>
<name>A0AAN6WRT4_9PEZI</name>
<dbReference type="PANTHER" id="PTHR31064">
    <property type="entry name" value="POTASSIUM TRANSPORT PROTEIN DDB_G0292412-RELATED"/>
    <property type="match status" value="1"/>
</dbReference>
<dbReference type="PANTHER" id="PTHR31064:SF30">
    <property type="entry name" value="HIGH-AFFINITY POTASSIUM TRANSPORT PROTEIN-RELATED"/>
    <property type="match status" value="1"/>
</dbReference>
<feature type="transmembrane region" description="Helical" evidence="10">
    <location>
        <begin position="645"/>
        <end position="662"/>
    </location>
</feature>
<dbReference type="Proteomes" id="UP001302126">
    <property type="component" value="Unassembled WGS sequence"/>
</dbReference>
<gene>
    <name evidence="12" type="ORF">QBC35DRAFT_253114</name>
</gene>
<feature type="transmembrane region" description="Helical" evidence="10">
    <location>
        <begin position="732"/>
        <end position="753"/>
    </location>
</feature>
<feature type="transmembrane region" description="Helical" evidence="10">
    <location>
        <begin position="516"/>
        <end position="538"/>
    </location>
</feature>
<dbReference type="NCBIfam" id="TIGR00934">
    <property type="entry name" value="2a38euk"/>
    <property type="match status" value="1"/>
</dbReference>
<dbReference type="EMBL" id="MU864413">
    <property type="protein sequence ID" value="KAK4186914.1"/>
    <property type="molecule type" value="Genomic_DNA"/>
</dbReference>
<evidence type="ECO:0000313" key="12">
    <source>
        <dbReference type="EMBL" id="KAK4186914.1"/>
    </source>
</evidence>
<dbReference type="PIRSF" id="PIRSF002450">
    <property type="entry name" value="K+_transpter_TRK"/>
    <property type="match status" value="1"/>
</dbReference>
<comment type="caution">
    <text evidence="12">The sequence shown here is derived from an EMBL/GenBank/DDBJ whole genome shotgun (WGS) entry which is preliminary data.</text>
</comment>
<dbReference type="InterPro" id="IPR015958">
    <property type="entry name" value="Trk1_fungi"/>
</dbReference>
<feature type="region of interest" description="Disordered" evidence="11">
    <location>
        <begin position="364"/>
        <end position="391"/>
    </location>
</feature>
<evidence type="ECO:0000256" key="5">
    <source>
        <dbReference type="ARBA" id="ARBA00022692"/>
    </source>
</evidence>
<feature type="region of interest" description="Disordered" evidence="11">
    <location>
        <begin position="802"/>
        <end position="920"/>
    </location>
</feature>
<keyword evidence="5 10" id="KW-0812">Transmembrane</keyword>
<comment type="similarity">
    <text evidence="2 10">Belongs to the TrkH potassium transport family.</text>
</comment>
<reference evidence="12" key="1">
    <citation type="journal article" date="2023" name="Mol. Phylogenet. Evol.">
        <title>Genome-scale phylogeny and comparative genomics of the fungal order Sordariales.</title>
        <authorList>
            <person name="Hensen N."/>
            <person name="Bonometti L."/>
            <person name="Westerberg I."/>
            <person name="Brannstrom I.O."/>
            <person name="Guillou S."/>
            <person name="Cros-Aarteil S."/>
            <person name="Calhoun S."/>
            <person name="Haridas S."/>
            <person name="Kuo A."/>
            <person name="Mondo S."/>
            <person name="Pangilinan J."/>
            <person name="Riley R."/>
            <person name="LaButti K."/>
            <person name="Andreopoulos B."/>
            <person name="Lipzen A."/>
            <person name="Chen C."/>
            <person name="Yan M."/>
            <person name="Daum C."/>
            <person name="Ng V."/>
            <person name="Clum A."/>
            <person name="Steindorff A."/>
            <person name="Ohm R.A."/>
            <person name="Martin F."/>
            <person name="Silar P."/>
            <person name="Natvig D.O."/>
            <person name="Lalanne C."/>
            <person name="Gautier V."/>
            <person name="Ament-Velasquez S.L."/>
            <person name="Kruys A."/>
            <person name="Hutchinson M.I."/>
            <person name="Powell A.J."/>
            <person name="Barry K."/>
            <person name="Miller A.N."/>
            <person name="Grigoriev I.V."/>
            <person name="Debuchy R."/>
            <person name="Gladieux P."/>
            <person name="Hiltunen Thoren M."/>
            <person name="Johannesson H."/>
        </authorList>
    </citation>
    <scope>NUCLEOTIDE SEQUENCE</scope>
    <source>
        <strain evidence="12">PSN309</strain>
    </source>
</reference>
<keyword evidence="4 10" id="KW-0633">Potassium transport</keyword>
<evidence type="ECO:0000256" key="6">
    <source>
        <dbReference type="ARBA" id="ARBA00022958"/>
    </source>
</evidence>
<feature type="compositionally biased region" description="Basic and acidic residues" evidence="11">
    <location>
        <begin position="802"/>
        <end position="816"/>
    </location>
</feature>
<evidence type="ECO:0000256" key="3">
    <source>
        <dbReference type="ARBA" id="ARBA00022448"/>
    </source>
</evidence>
<dbReference type="GO" id="GO:0005886">
    <property type="term" value="C:plasma membrane"/>
    <property type="evidence" value="ECO:0007669"/>
    <property type="project" value="InterPro"/>
</dbReference>
<comment type="subcellular location">
    <subcellularLocation>
        <location evidence="1">Membrane</location>
        <topology evidence="1">Multi-pass membrane protein</topology>
    </subcellularLocation>
</comment>
<dbReference type="AlphaFoldDB" id="A0AAN6WRT4"/>
<dbReference type="GO" id="GO:0030007">
    <property type="term" value="P:intracellular potassium ion homeostasis"/>
    <property type="evidence" value="ECO:0007669"/>
    <property type="project" value="UniProtKB-UniRule"/>
</dbReference>
<evidence type="ECO:0000313" key="13">
    <source>
        <dbReference type="Proteomes" id="UP001302126"/>
    </source>
</evidence>
<proteinExistence type="inferred from homology"/>
<evidence type="ECO:0000256" key="7">
    <source>
        <dbReference type="ARBA" id="ARBA00022989"/>
    </source>
</evidence>
<dbReference type="GO" id="GO:0140107">
    <property type="term" value="F:high-affinity potassium ion transmembrane transporter activity"/>
    <property type="evidence" value="ECO:0007669"/>
    <property type="project" value="TreeGrafter"/>
</dbReference>
<organism evidence="12 13">
    <name type="scientific">Podospora australis</name>
    <dbReference type="NCBI Taxonomy" id="1536484"/>
    <lineage>
        <taxon>Eukaryota</taxon>
        <taxon>Fungi</taxon>
        <taxon>Dikarya</taxon>
        <taxon>Ascomycota</taxon>
        <taxon>Pezizomycotina</taxon>
        <taxon>Sordariomycetes</taxon>
        <taxon>Sordariomycetidae</taxon>
        <taxon>Sordariales</taxon>
        <taxon>Podosporaceae</taxon>
        <taxon>Podospora</taxon>
    </lineage>
</organism>
<sequence length="920" mass="102812">MEAMERIKDKVLGWFKGFLPHKTPRHFNFISSHYIWIVFLSLLGSVIIYGAGQGKIAYIDALFFSSGASTQAGLNTVDVNKLNTFQQSILYLWPMMANPITINTFVVFLRLYWFEKRFQHIAREARQKRTTFAKSRTKTRGQQQPDHDVEKGVNGRKITVMLNGARSRINNDGTLLADHTHADQGKNGLGLPPVGRTVTDGPVIPVTVASPVPPTPVSAEPRRPEIKFAHTVTKSDGLGEGPIKLPPLRTDEEHIAILERQRKGDDEVLRIPNPRDVERGMVPKRVEAGDIDDSDLLSPRATVFNTGADDQGTTAQGAEGRPQAITIEEPDKRKFQESESEELVDDARAAVHTFSAFLKPRIPVRNRDHKKDHNTDNEATEPSPSQMHKRRQSMQVIRAAFSRDKMDGTPYLSWEPTIGRNSAFPDLTEEQREELGGIEYRSLKTLGMILMLYLWGFSLLGLIGLLPWIWKVDTYGQVVDAAAQSRTWWGFFTSNSAFLDVGFTLTPDSMNSFNRATWPLLLMSFLIIAGNTGFPILLRFMIWVLSHVVPQETGLYEELRFLLDHPRRCFTLLFPSGATWWLMLFLVVLNGLDVLFFIVLDLGTGPVVDLPAGIKVLNGVFEAASTRTAGFSCVNLANLHPAVQVSYMVMMYISVFPIAISVRRTNVYEEKSLGIYNKHELEETPRHTDWAYVGSHARRQLSFDLPFIALGFFILAITEGSRLMDKNEIQNGFTMFAVLFEIVSAYGTVGMSLGYNGVNTSLCAEFTTFGKLIVIAMMIRGRHRGLPYALDRAVLLPSESLNERDSAAADAPDTRLARQHSRVSVATGGPGASGASLRRHKSMSNSNNFFTSLLHPGPPAPPEPHMVEIHRRSTDPGSDDGHGHATRVTSRRTEPGHSRRSYTNIFSPRPRTTHGNHDDE</sequence>
<accession>A0AAN6WRT4</accession>
<evidence type="ECO:0000256" key="9">
    <source>
        <dbReference type="ARBA" id="ARBA00023136"/>
    </source>
</evidence>
<evidence type="ECO:0000256" key="11">
    <source>
        <dbReference type="SAM" id="MobiDB-lite"/>
    </source>
</evidence>
<dbReference type="InterPro" id="IPR003445">
    <property type="entry name" value="Cat_transpt"/>
</dbReference>
<keyword evidence="3 10" id="KW-0813">Transport</keyword>
<feature type="transmembrane region" description="Helical" evidence="10">
    <location>
        <begin position="91"/>
        <end position="113"/>
    </location>
</feature>
<evidence type="ECO:0000256" key="8">
    <source>
        <dbReference type="ARBA" id="ARBA00023065"/>
    </source>
</evidence>
<feature type="transmembrane region" description="Helical" evidence="10">
    <location>
        <begin position="450"/>
        <end position="470"/>
    </location>
</feature>
<feature type="compositionally biased region" description="Basic and acidic residues" evidence="11">
    <location>
        <begin position="865"/>
        <end position="883"/>
    </location>
</feature>
<dbReference type="InterPro" id="IPR051143">
    <property type="entry name" value="TrkH_K-transport"/>
</dbReference>
<feature type="transmembrane region" description="Helical" evidence="10">
    <location>
        <begin position="578"/>
        <end position="600"/>
    </location>
</feature>
<feature type="compositionally biased region" description="Basic residues" evidence="11">
    <location>
        <begin position="129"/>
        <end position="139"/>
    </location>
</feature>
<dbReference type="InterPro" id="IPR004773">
    <property type="entry name" value="K/Na_transp_Trk1/HKT1"/>
</dbReference>
<protein>
    <recommendedName>
        <fullName evidence="10">Potassium transport protein</fullName>
    </recommendedName>
</protein>
<evidence type="ECO:0000256" key="4">
    <source>
        <dbReference type="ARBA" id="ARBA00022538"/>
    </source>
</evidence>
<feature type="transmembrane region" description="Helical" evidence="10">
    <location>
        <begin position="759"/>
        <end position="779"/>
    </location>
</feature>
<keyword evidence="13" id="KW-1185">Reference proteome</keyword>
<keyword evidence="6 10" id="KW-0630">Potassium</keyword>
<feature type="transmembrane region" description="Helical" evidence="10">
    <location>
        <begin position="34"/>
        <end position="52"/>
    </location>
</feature>